<accession>A0A852Z7M8</accession>
<evidence type="ECO:0000313" key="1">
    <source>
        <dbReference type="EMBL" id="NYH78467.1"/>
    </source>
</evidence>
<keyword evidence="2" id="KW-1185">Reference proteome</keyword>
<comment type="caution">
    <text evidence="1">The sequence shown here is derived from an EMBL/GenBank/DDBJ whole genome shotgun (WGS) entry which is preliminary data.</text>
</comment>
<gene>
    <name evidence="1" type="ORF">FHR84_001792</name>
</gene>
<dbReference type="RefSeq" id="WP_179534991.1">
    <property type="nucleotide sequence ID" value="NZ_JACBYW010000003.1"/>
</dbReference>
<organism evidence="1 2">
    <name type="scientific">Actinopolyspora biskrensis</name>
    <dbReference type="NCBI Taxonomy" id="1470178"/>
    <lineage>
        <taxon>Bacteria</taxon>
        <taxon>Bacillati</taxon>
        <taxon>Actinomycetota</taxon>
        <taxon>Actinomycetes</taxon>
        <taxon>Actinopolysporales</taxon>
        <taxon>Actinopolysporaceae</taxon>
        <taxon>Actinopolyspora</taxon>
    </lineage>
</organism>
<evidence type="ECO:0000313" key="2">
    <source>
        <dbReference type="Proteomes" id="UP000548304"/>
    </source>
</evidence>
<reference evidence="1 2" key="1">
    <citation type="submission" date="2020-07" db="EMBL/GenBank/DDBJ databases">
        <title>Genomic Encyclopedia of Type Strains, Phase III (KMG-III): the genomes of soil and plant-associated and newly described type strains.</title>
        <authorList>
            <person name="Whitman W."/>
        </authorList>
    </citation>
    <scope>NUCLEOTIDE SEQUENCE [LARGE SCALE GENOMIC DNA]</scope>
    <source>
        <strain evidence="1 2">CECT 8576</strain>
    </source>
</reference>
<proteinExistence type="predicted"/>
<sequence>MSQALAVVGAPVLLLALFLVVRLVTAFRANTPERGDQWTPIRGGYARYRSSFRNGGHAHFAGGGGAVGGGGPGGGGGGGGGC</sequence>
<name>A0A852Z7M8_9ACTN</name>
<dbReference type="EMBL" id="JACBYW010000003">
    <property type="protein sequence ID" value="NYH78467.1"/>
    <property type="molecule type" value="Genomic_DNA"/>
</dbReference>
<dbReference type="AlphaFoldDB" id="A0A852Z7M8"/>
<dbReference type="Proteomes" id="UP000548304">
    <property type="component" value="Unassembled WGS sequence"/>
</dbReference>
<protein>
    <submittedName>
        <fullName evidence="1">Putative membrane protein YgcG</fullName>
    </submittedName>
</protein>